<feature type="region of interest" description="Disordered" evidence="1">
    <location>
        <begin position="1"/>
        <end position="36"/>
    </location>
</feature>
<dbReference type="InterPro" id="IPR011022">
    <property type="entry name" value="Arrestin_C-like"/>
</dbReference>
<feature type="region of interest" description="Disordered" evidence="1">
    <location>
        <begin position="312"/>
        <end position="334"/>
    </location>
</feature>
<protein>
    <recommendedName>
        <fullName evidence="2">Arrestin C-terminal-like domain-containing protein</fullName>
    </recommendedName>
</protein>
<dbReference type="SUPFAM" id="SSF81296">
    <property type="entry name" value="E set domains"/>
    <property type="match status" value="1"/>
</dbReference>
<feature type="region of interest" description="Disordered" evidence="1">
    <location>
        <begin position="598"/>
        <end position="617"/>
    </location>
</feature>
<dbReference type="InParanoid" id="A0A0L0HCC7"/>
<keyword evidence="4" id="KW-1185">Reference proteome</keyword>
<feature type="compositionally biased region" description="Acidic residues" evidence="1">
    <location>
        <begin position="464"/>
        <end position="477"/>
    </location>
</feature>
<dbReference type="RefSeq" id="XP_016606463.1">
    <property type="nucleotide sequence ID" value="XM_016754333.1"/>
</dbReference>
<dbReference type="AlphaFoldDB" id="A0A0L0HCC7"/>
<gene>
    <name evidence="3" type="ORF">SPPG_06127</name>
</gene>
<proteinExistence type="predicted"/>
<evidence type="ECO:0000313" key="3">
    <source>
        <dbReference type="EMBL" id="KNC98423.1"/>
    </source>
</evidence>
<reference evidence="3 4" key="1">
    <citation type="submission" date="2009-08" db="EMBL/GenBank/DDBJ databases">
        <title>The Genome Sequence of Spizellomyces punctatus strain DAOM BR117.</title>
        <authorList>
            <consortium name="The Broad Institute Genome Sequencing Platform"/>
            <person name="Russ C."/>
            <person name="Cuomo C."/>
            <person name="Shea T."/>
            <person name="Young S.K."/>
            <person name="Zeng Q."/>
            <person name="Koehrsen M."/>
            <person name="Haas B."/>
            <person name="Borodovsky M."/>
            <person name="Guigo R."/>
            <person name="Alvarado L."/>
            <person name="Berlin A."/>
            <person name="Bochicchio J."/>
            <person name="Borenstein D."/>
            <person name="Chapman S."/>
            <person name="Chen Z."/>
            <person name="Engels R."/>
            <person name="Freedman E."/>
            <person name="Gellesch M."/>
            <person name="Goldberg J."/>
            <person name="Griggs A."/>
            <person name="Gujja S."/>
            <person name="Heiman D."/>
            <person name="Hepburn T."/>
            <person name="Howarth C."/>
            <person name="Jen D."/>
            <person name="Larson L."/>
            <person name="Lewis B."/>
            <person name="Mehta T."/>
            <person name="Park D."/>
            <person name="Pearson M."/>
            <person name="Roberts A."/>
            <person name="Saif S."/>
            <person name="Shenoy N."/>
            <person name="Sisk P."/>
            <person name="Stolte C."/>
            <person name="Sykes S."/>
            <person name="Thomson T."/>
            <person name="Walk T."/>
            <person name="White J."/>
            <person name="Yandava C."/>
            <person name="Burger G."/>
            <person name="Gray M.W."/>
            <person name="Holland P.W.H."/>
            <person name="King N."/>
            <person name="Lang F.B.F."/>
            <person name="Roger A.J."/>
            <person name="Ruiz-Trillo I."/>
            <person name="Lander E."/>
            <person name="Nusbaum C."/>
        </authorList>
    </citation>
    <scope>NUCLEOTIDE SEQUENCE [LARGE SCALE GENOMIC DNA]</scope>
    <source>
        <strain evidence="3 4">DAOM BR117</strain>
    </source>
</reference>
<evidence type="ECO:0000313" key="4">
    <source>
        <dbReference type="Proteomes" id="UP000053201"/>
    </source>
</evidence>
<dbReference type="Proteomes" id="UP000053201">
    <property type="component" value="Unassembled WGS sequence"/>
</dbReference>
<dbReference type="SMART" id="SM01017">
    <property type="entry name" value="Arrestin_C"/>
    <property type="match status" value="1"/>
</dbReference>
<dbReference type="GeneID" id="27689458"/>
<sequence length="672" mass="73023">MSLTASHWHANPLNPPSLAPSLQESTTTPEFDPPSKIRNNACGVHLDVQLDRTIFVAAGDVNGHVVVNVRKREGVKIGRIEVDVVGFEETTAKSQSHRRLLLWHTLPVQCTSLPPSSAVHAGPPDEHGMWLAKKGRHVLDFSIPLEKFGEGMHSSGSESRLKVQHEVVKPLPSSVWCKGEGGVRYLVVVTLHLKPLRSTRPLTPLSTFTPFFLLESLPPLTSPLTRFPTSTDPGSPHAAETTAVVGGKYWFGLGRKGEVSVKASVRVPDDNEGGVGFWVAGSVGFVGLDIENGSERKITDLKLTLIRRLKTFSPSASSPPPNTTTTTLTPHSTSTLRPISFSRVPIAKRTWKVGKNELGSDEVAEEWKGVDRGEKRCVVLDLAVPINARSIRFGMLLDVSYVVQVTIKPRGSTPLCTEIPITILHPASLYQNVPTIQLRTLSKPVRPAPRRELGGNVGVTVLPDSDDPNSEIAEPAEGDITRPVSPTGVASAAEEQYRHPSTSSREGPVQSQMAQKQIDLLRNASIRSSTTNGTSKPRRPATNGMPDRAGTVDRLSTLDRASTIDRTSMLNRAYTLHGANTNTLDQSHALERANTLDHPQSFSQSPLPPENPPSPAARRAAQFHINGPPNFFSSPVMPENEQPDNQMGESLAHDVDDISRTIDKLFEGFPGM</sequence>
<feature type="compositionally biased region" description="Polar residues" evidence="1">
    <location>
        <begin position="525"/>
        <end position="535"/>
    </location>
</feature>
<evidence type="ECO:0000256" key="1">
    <source>
        <dbReference type="SAM" id="MobiDB-lite"/>
    </source>
</evidence>
<accession>A0A0L0HCC7</accession>
<feature type="region of interest" description="Disordered" evidence="1">
    <location>
        <begin position="447"/>
        <end position="552"/>
    </location>
</feature>
<dbReference type="EMBL" id="KQ257460">
    <property type="protein sequence ID" value="KNC98423.1"/>
    <property type="molecule type" value="Genomic_DNA"/>
</dbReference>
<name>A0A0L0HCC7_SPIPD</name>
<dbReference type="Gene3D" id="2.60.40.640">
    <property type="match status" value="2"/>
</dbReference>
<dbReference type="InterPro" id="IPR014756">
    <property type="entry name" value="Ig_E-set"/>
</dbReference>
<organism evidence="3 4">
    <name type="scientific">Spizellomyces punctatus (strain DAOM BR117)</name>
    <dbReference type="NCBI Taxonomy" id="645134"/>
    <lineage>
        <taxon>Eukaryota</taxon>
        <taxon>Fungi</taxon>
        <taxon>Fungi incertae sedis</taxon>
        <taxon>Chytridiomycota</taxon>
        <taxon>Chytridiomycota incertae sedis</taxon>
        <taxon>Chytridiomycetes</taxon>
        <taxon>Spizellomycetales</taxon>
        <taxon>Spizellomycetaceae</taxon>
        <taxon>Spizellomyces</taxon>
    </lineage>
</organism>
<feature type="region of interest" description="Disordered" evidence="1">
    <location>
        <begin position="625"/>
        <end position="649"/>
    </location>
</feature>
<feature type="compositionally biased region" description="Pro residues" evidence="1">
    <location>
        <begin position="606"/>
        <end position="615"/>
    </location>
</feature>
<feature type="domain" description="Arrestin C-terminal-like" evidence="2">
    <location>
        <begin position="255"/>
        <end position="428"/>
    </location>
</feature>
<dbReference type="OrthoDB" id="298939at2759"/>
<dbReference type="VEuPathDB" id="FungiDB:SPPG_06127"/>
<dbReference type="InterPro" id="IPR014752">
    <property type="entry name" value="Arrestin-like_C"/>
</dbReference>
<dbReference type="OMA" id="RVIGFEC"/>
<evidence type="ECO:0000259" key="2">
    <source>
        <dbReference type="SMART" id="SM01017"/>
    </source>
</evidence>
<feature type="compositionally biased region" description="Polar residues" evidence="1">
    <location>
        <begin position="499"/>
        <end position="515"/>
    </location>
</feature>
<feature type="compositionally biased region" description="Low complexity" evidence="1">
    <location>
        <begin position="323"/>
        <end position="334"/>
    </location>
</feature>